<feature type="region of interest" description="Disordered" evidence="1">
    <location>
        <begin position="413"/>
        <end position="544"/>
    </location>
</feature>
<evidence type="ECO:0000256" key="1">
    <source>
        <dbReference type="SAM" id="MobiDB-lite"/>
    </source>
</evidence>
<dbReference type="Proteomes" id="UP000271974">
    <property type="component" value="Unassembled WGS sequence"/>
</dbReference>
<dbReference type="OrthoDB" id="5981545at2759"/>
<feature type="compositionally biased region" description="Polar residues" evidence="1">
    <location>
        <begin position="16"/>
        <end position="28"/>
    </location>
</feature>
<dbReference type="EMBL" id="RQTK01000453">
    <property type="protein sequence ID" value="RUS79397.1"/>
    <property type="molecule type" value="Genomic_DNA"/>
</dbReference>
<keyword evidence="4" id="KW-1185">Reference proteome</keyword>
<name>A0A3S1A083_ELYCH</name>
<dbReference type="Pfam" id="PF15961">
    <property type="entry name" value="DUF4764"/>
    <property type="match status" value="1"/>
</dbReference>
<feature type="non-terminal residue" evidence="3">
    <location>
        <position position="544"/>
    </location>
</feature>
<evidence type="ECO:0000259" key="2">
    <source>
        <dbReference type="Pfam" id="PF15961"/>
    </source>
</evidence>
<dbReference type="InterPro" id="IPR039946">
    <property type="entry name" value="ZN839"/>
</dbReference>
<evidence type="ECO:0000313" key="3">
    <source>
        <dbReference type="EMBL" id="RUS79397.1"/>
    </source>
</evidence>
<reference evidence="3 4" key="1">
    <citation type="submission" date="2019-01" db="EMBL/GenBank/DDBJ databases">
        <title>A draft genome assembly of the solar-powered sea slug Elysia chlorotica.</title>
        <authorList>
            <person name="Cai H."/>
            <person name="Li Q."/>
            <person name="Fang X."/>
            <person name="Li J."/>
            <person name="Curtis N.E."/>
            <person name="Altenburger A."/>
            <person name="Shibata T."/>
            <person name="Feng M."/>
            <person name="Maeda T."/>
            <person name="Schwartz J.A."/>
            <person name="Shigenobu S."/>
            <person name="Lundholm N."/>
            <person name="Nishiyama T."/>
            <person name="Yang H."/>
            <person name="Hasebe M."/>
            <person name="Li S."/>
            <person name="Pierce S.K."/>
            <person name="Wang J."/>
        </authorList>
    </citation>
    <scope>NUCLEOTIDE SEQUENCE [LARGE SCALE GENOMIC DNA]</scope>
    <source>
        <strain evidence="3">EC2010</strain>
        <tissue evidence="3">Whole organism of an adult</tissue>
    </source>
</reference>
<comment type="caution">
    <text evidence="3">The sequence shown here is derived from an EMBL/GenBank/DDBJ whole genome shotgun (WGS) entry which is preliminary data.</text>
</comment>
<feature type="compositionally biased region" description="Basic residues" evidence="1">
    <location>
        <begin position="472"/>
        <end position="489"/>
    </location>
</feature>
<gene>
    <name evidence="3" type="ORF">EGW08_012835</name>
</gene>
<evidence type="ECO:0000313" key="4">
    <source>
        <dbReference type="Proteomes" id="UP000271974"/>
    </source>
</evidence>
<dbReference type="PANTHER" id="PTHR16116:SF5">
    <property type="entry name" value="ZINC FINGER PROTEIN 839"/>
    <property type="match status" value="1"/>
</dbReference>
<feature type="domain" description="DUF4764" evidence="2">
    <location>
        <begin position="467"/>
        <end position="528"/>
    </location>
</feature>
<accession>A0A3S1A083</accession>
<feature type="compositionally biased region" description="Basic and acidic residues" evidence="1">
    <location>
        <begin position="516"/>
        <end position="531"/>
    </location>
</feature>
<feature type="compositionally biased region" description="Polar residues" evidence="1">
    <location>
        <begin position="413"/>
        <end position="423"/>
    </location>
</feature>
<protein>
    <recommendedName>
        <fullName evidence="2">DUF4764 domain-containing protein</fullName>
    </recommendedName>
</protein>
<dbReference type="STRING" id="188477.A0A3S1A083"/>
<feature type="compositionally biased region" description="Basic residues" evidence="1">
    <location>
        <begin position="425"/>
        <end position="434"/>
    </location>
</feature>
<dbReference type="InterPro" id="IPR031885">
    <property type="entry name" value="DUF4764"/>
</dbReference>
<feature type="region of interest" description="Disordered" evidence="1">
    <location>
        <begin position="298"/>
        <end position="331"/>
    </location>
</feature>
<feature type="compositionally biased region" description="Basic and acidic residues" evidence="1">
    <location>
        <begin position="491"/>
        <end position="502"/>
    </location>
</feature>
<feature type="region of interest" description="Disordered" evidence="1">
    <location>
        <begin position="1"/>
        <end position="34"/>
    </location>
</feature>
<dbReference type="AlphaFoldDB" id="A0A3S1A083"/>
<dbReference type="PANTHER" id="PTHR16116">
    <property type="entry name" value="ZINC FINGER PROTEIN 839"/>
    <property type="match status" value="1"/>
</dbReference>
<proteinExistence type="predicted"/>
<sequence length="544" mass="59606">MADGMDQEPSVLNGAAAQSISNSTSVEDANNERAAHEQVVHEEVLQHLRQALEDANTFDSTSLNCTVNGDEPQVCDTGQIKDEILSVTEVQREDAVMVANSDSVLQHAPDVIFSNGDQDTLLANGSSEVLELDTNADYSVGTIHEGHVISIPSDMISDSAIITENGEDHSHNSIEISETSDVQLLQEGLVEQVESTDYEQQPTDISMLQPDPNTTHEVLQSNAFPQAHHAITLSAPSGMSMTPEVLQSVLEQVRAQQLAQQQGQNVNAQTMQIKEEATAVSTAISMSSPVSFTVVSPSQSTSISSTPISSSETATVSHHVSAPPLGSSQNPIRIIQQGNRYTPMQQLSTEQLQQIMQVVQQQHVNKNTQDTGGAIIFNPQTNTRIMYRVIYPSELHKSQTPGGHTTYQVVRPATASQEQQTGIPHQKRPYRRRKDMATASVSTVVGTGAEQEEKDKSGAEGPELSREEKEERKKHRPRTRSGRVSKPPKHMVQDYKHIHVLDWDEDYDDSDGGYSDFKHSDEEAKAKRAGGEEEQQPKSPDLLL</sequence>
<feature type="compositionally biased region" description="Basic and acidic residues" evidence="1">
    <location>
        <begin position="451"/>
        <end position="471"/>
    </location>
</feature>
<feature type="compositionally biased region" description="Low complexity" evidence="1">
    <location>
        <begin position="298"/>
        <end position="311"/>
    </location>
</feature>
<organism evidence="3 4">
    <name type="scientific">Elysia chlorotica</name>
    <name type="common">Eastern emerald elysia</name>
    <name type="synonym">Sea slug</name>
    <dbReference type="NCBI Taxonomy" id="188477"/>
    <lineage>
        <taxon>Eukaryota</taxon>
        <taxon>Metazoa</taxon>
        <taxon>Spiralia</taxon>
        <taxon>Lophotrochozoa</taxon>
        <taxon>Mollusca</taxon>
        <taxon>Gastropoda</taxon>
        <taxon>Heterobranchia</taxon>
        <taxon>Euthyneura</taxon>
        <taxon>Panpulmonata</taxon>
        <taxon>Sacoglossa</taxon>
        <taxon>Placobranchoidea</taxon>
        <taxon>Plakobranchidae</taxon>
        <taxon>Elysia</taxon>
    </lineage>
</organism>